<evidence type="ECO:0000259" key="8">
    <source>
        <dbReference type="PROSITE" id="PS52040"/>
    </source>
</evidence>
<dbReference type="Proteomes" id="UP001139700">
    <property type="component" value="Unassembled WGS sequence"/>
</dbReference>
<gene>
    <name evidence="9" type="ORF">LXM24_22040</name>
</gene>
<dbReference type="PANTHER" id="PTHR43493">
    <property type="entry name" value="DNA GYRASE/TOPOISOMERASE SUBUNIT A"/>
    <property type="match status" value="1"/>
</dbReference>
<proteinExistence type="inferred from homology"/>
<accession>A0A9X1TAP5</accession>
<comment type="catalytic activity">
    <reaction evidence="1 6">
        <text>ATP-dependent breakage, passage and rejoining of double-stranded DNA.</text>
        <dbReference type="EC" id="5.6.2.2"/>
    </reaction>
</comment>
<dbReference type="Gene3D" id="1.10.268.10">
    <property type="entry name" value="Topoisomerase, domain 3"/>
    <property type="match status" value="1"/>
</dbReference>
<keyword evidence="4 6" id="KW-0238">DNA-binding</keyword>
<dbReference type="SUPFAM" id="SSF56719">
    <property type="entry name" value="Type II DNA topoisomerase"/>
    <property type="match status" value="1"/>
</dbReference>
<dbReference type="NCBIfam" id="NF009397">
    <property type="entry name" value="PRK12758.1"/>
    <property type="match status" value="1"/>
</dbReference>
<feature type="domain" description="Topo IIA-type catalytic" evidence="8">
    <location>
        <begin position="42"/>
        <end position="439"/>
    </location>
</feature>
<dbReference type="SMART" id="SM00434">
    <property type="entry name" value="TOP4c"/>
    <property type="match status" value="1"/>
</dbReference>
<evidence type="ECO:0000256" key="2">
    <source>
        <dbReference type="ARBA" id="ARBA00008263"/>
    </source>
</evidence>
<feature type="region of interest" description="Disordered" evidence="7">
    <location>
        <begin position="848"/>
        <end position="961"/>
    </location>
</feature>
<evidence type="ECO:0000256" key="6">
    <source>
        <dbReference type="PROSITE-ProRule" id="PRU01384"/>
    </source>
</evidence>
<dbReference type="PANTHER" id="PTHR43493:SF5">
    <property type="entry name" value="DNA GYRASE SUBUNIT A, CHLOROPLASTIC_MITOCHONDRIAL"/>
    <property type="match status" value="1"/>
</dbReference>
<dbReference type="AlphaFoldDB" id="A0A9X1TAP5"/>
<dbReference type="GO" id="GO:0003677">
    <property type="term" value="F:DNA binding"/>
    <property type="evidence" value="ECO:0007669"/>
    <property type="project" value="UniProtKB-UniRule"/>
</dbReference>
<evidence type="ECO:0000313" key="9">
    <source>
        <dbReference type="EMBL" id="MCF0042800.1"/>
    </source>
</evidence>
<feature type="active site" description="O-(5'-phospho-DNA)-tyrosine intermediate" evidence="6">
    <location>
        <position position="123"/>
    </location>
</feature>
<dbReference type="PROSITE" id="PS52040">
    <property type="entry name" value="TOPO_IIA"/>
    <property type="match status" value="1"/>
</dbReference>
<dbReference type="InterPro" id="IPR013757">
    <property type="entry name" value="Topo_IIA_A_a_sf"/>
</dbReference>
<dbReference type="InterPro" id="IPR013758">
    <property type="entry name" value="Topo_IIA_A/C_ab"/>
</dbReference>
<evidence type="ECO:0000256" key="4">
    <source>
        <dbReference type="ARBA" id="ARBA00023125"/>
    </source>
</evidence>
<keyword evidence="10" id="KW-1185">Reference proteome</keyword>
<evidence type="ECO:0000256" key="1">
    <source>
        <dbReference type="ARBA" id="ARBA00000185"/>
    </source>
</evidence>
<feature type="compositionally biased region" description="Acidic residues" evidence="7">
    <location>
        <begin position="848"/>
        <end position="890"/>
    </location>
</feature>
<dbReference type="Gene3D" id="3.90.199.10">
    <property type="entry name" value="Topoisomerase II, domain 5"/>
    <property type="match status" value="1"/>
</dbReference>
<dbReference type="InterPro" id="IPR013760">
    <property type="entry name" value="Topo_IIA-like_dom_sf"/>
</dbReference>
<dbReference type="InterPro" id="IPR002205">
    <property type="entry name" value="Topo_IIA_dom_A"/>
</dbReference>
<dbReference type="RefSeq" id="WP_234615636.1">
    <property type="nucleotide sequence ID" value="NZ_CP098806.1"/>
</dbReference>
<evidence type="ECO:0000256" key="7">
    <source>
        <dbReference type="SAM" id="MobiDB-lite"/>
    </source>
</evidence>
<sequence length="961" mass="108149">MDENGATPDVEDSGLHDKLPISGLYESWFLDYASYVILERAVPAVEDGLKPVQRRIMHALNEMDDGRFNKVANVVGSSMQYHPHGDASIYDAIVNIGQKELLFDTQGNWGDIRTGDGAAAARYIEVRLSRFAKEIVFNDDTTEWQLSYDGRKREPVTLPVKFPLLLSLGVEGIAVGLSTKILPHNFCELIEASINILQGKDVIVYPDFLTGGQIDISNYNDGHRGGKVRVRARIEEEDKKMLVIRDIPFGTTTTSIIDSIIKANDTGKIKIRKVVDNTAAEVEIQVHLAPGVSPDITMDALYAFTECEVSISPNACIIIADKPHFVGVTEILKYNTGQTVHLLQRELEIKRLALLEKILYGSLEKIFIENRIYRDIEECETFEAVIRTIDKGLEPYKPQFYREITDDDIVELTEIKIKRISKYDGYKADELMKKWQEELAETEDNLVHITRFAIEYYKDLLKKYGKGRGRKTEIRAFNQISANIVAANNQKLYVNRAEGFIGYGLKKDEFVTDCSDIDDIIVFKSDGKCLVTKIQEKVFVGKDIIHCAVFVKNDERMVYNLVYVDGKTGVSYIKRCQITAVTRDREYELTQGTPKSKITYFTANENGEAEIIAVSLSAQSKAKVKQFDFNFADLLIKNRSAMGNILTKYPVRKIILKQAGRSTLGGVDMWFDPIIGRLNRDERGEYLGNFGPSDSILVIYKEGSYELTNFDLTNHYVSNEVLLVKKFDPKMAITALYYDGGQKNHFIKRFNIETSTRDKKFLFISDAKNSKLLLASTDKRPRLEVVLPKTATKEQSKEEYLIEEMVDVRGWRAMGNKLPTDKFKDVRWLEPLPEPEDDVVTLAEVADEDVGDGEVTDGDMVDGEVMDGETVDGDAVDGEIADAEENEDPATESNTQQKSPKDAPFPTPGLQSGETSESAPKEGNPADADEPETSEEDPKPEVKSKKEPKKGKDQKNQLGLF</sequence>
<feature type="compositionally biased region" description="Polar residues" evidence="7">
    <location>
        <begin position="909"/>
        <end position="918"/>
    </location>
</feature>
<protein>
    <submittedName>
        <fullName evidence="9">DNA gyrase/topoisomerase IV subunit A</fullName>
    </submittedName>
</protein>
<organism evidence="9 10">
    <name type="scientific">Dyadobacter fanqingshengii</name>
    <dbReference type="NCBI Taxonomy" id="2906443"/>
    <lineage>
        <taxon>Bacteria</taxon>
        <taxon>Pseudomonadati</taxon>
        <taxon>Bacteroidota</taxon>
        <taxon>Cytophagia</taxon>
        <taxon>Cytophagales</taxon>
        <taxon>Spirosomataceae</taxon>
        <taxon>Dyadobacter</taxon>
    </lineage>
</organism>
<comment type="similarity">
    <text evidence="2">Belongs to the type II topoisomerase GyrA/ParC subunit family.</text>
</comment>
<feature type="compositionally biased region" description="Basic and acidic residues" evidence="7">
    <location>
        <begin position="936"/>
        <end position="955"/>
    </location>
</feature>
<dbReference type="GO" id="GO:0005737">
    <property type="term" value="C:cytoplasm"/>
    <property type="evidence" value="ECO:0007669"/>
    <property type="project" value="TreeGrafter"/>
</dbReference>
<dbReference type="NCBIfam" id="NF007209">
    <property type="entry name" value="PRK09631.1"/>
    <property type="match status" value="1"/>
</dbReference>
<dbReference type="Pfam" id="PF00521">
    <property type="entry name" value="DNA_topoisoIV"/>
    <property type="match status" value="1"/>
</dbReference>
<dbReference type="GO" id="GO:0006265">
    <property type="term" value="P:DNA topological change"/>
    <property type="evidence" value="ECO:0007669"/>
    <property type="project" value="UniProtKB-UniRule"/>
</dbReference>
<evidence type="ECO:0000256" key="3">
    <source>
        <dbReference type="ARBA" id="ARBA00023029"/>
    </source>
</evidence>
<dbReference type="GO" id="GO:0003918">
    <property type="term" value="F:DNA topoisomerase type II (double strand cut, ATP-hydrolyzing) activity"/>
    <property type="evidence" value="ECO:0007669"/>
    <property type="project" value="UniProtKB-EC"/>
</dbReference>
<evidence type="ECO:0000256" key="5">
    <source>
        <dbReference type="ARBA" id="ARBA00023235"/>
    </source>
</evidence>
<dbReference type="GO" id="GO:0009330">
    <property type="term" value="C:DNA topoisomerase type II (double strand cut, ATP-hydrolyzing) complex"/>
    <property type="evidence" value="ECO:0007669"/>
    <property type="project" value="TreeGrafter"/>
</dbReference>
<dbReference type="InterPro" id="IPR050220">
    <property type="entry name" value="Type_II_DNA_Topoisomerases"/>
</dbReference>
<keyword evidence="3 6" id="KW-0799">Topoisomerase</keyword>
<dbReference type="GO" id="GO:0005524">
    <property type="term" value="F:ATP binding"/>
    <property type="evidence" value="ECO:0007669"/>
    <property type="project" value="InterPro"/>
</dbReference>
<evidence type="ECO:0000313" key="10">
    <source>
        <dbReference type="Proteomes" id="UP001139700"/>
    </source>
</evidence>
<dbReference type="Gene3D" id="3.30.1360.40">
    <property type="match status" value="1"/>
</dbReference>
<dbReference type="EMBL" id="JAJTTA010000004">
    <property type="protein sequence ID" value="MCF0042800.1"/>
    <property type="molecule type" value="Genomic_DNA"/>
</dbReference>
<reference evidence="9" key="1">
    <citation type="submission" date="2021-12" db="EMBL/GenBank/DDBJ databases">
        <title>Novel species in genus Dyadobacter.</title>
        <authorList>
            <person name="Ma C."/>
        </authorList>
    </citation>
    <scope>NUCLEOTIDE SEQUENCE</scope>
    <source>
        <strain evidence="9">CY399</strain>
    </source>
</reference>
<comment type="caution">
    <text evidence="9">The sequence shown here is derived from an EMBL/GenBank/DDBJ whole genome shotgun (WGS) entry which is preliminary data.</text>
</comment>
<keyword evidence="5 6" id="KW-0413">Isomerase</keyword>
<name>A0A9X1TAP5_9BACT</name>